<dbReference type="HOGENOM" id="CLU_059363_0_0_6"/>
<dbReference type="SUPFAM" id="SSF51735">
    <property type="entry name" value="NAD(P)-binding Rossmann-fold domains"/>
    <property type="match status" value="1"/>
</dbReference>
<keyword evidence="6" id="KW-1185">Reference proteome</keyword>
<organism evidence="5 6">
    <name type="scientific">Methylophaga frappieri (strain ATCC BAA-2434 / DSM 25690 / JAM7)</name>
    <dbReference type="NCBI Taxonomy" id="754477"/>
    <lineage>
        <taxon>Bacteria</taxon>
        <taxon>Pseudomonadati</taxon>
        <taxon>Pseudomonadota</taxon>
        <taxon>Gammaproteobacteria</taxon>
        <taxon>Thiotrichales</taxon>
        <taxon>Piscirickettsiaceae</taxon>
        <taxon>Methylophaga</taxon>
    </lineage>
</organism>
<dbReference type="Pfam" id="PF01488">
    <property type="entry name" value="Shikimate_DH"/>
    <property type="match status" value="1"/>
</dbReference>
<dbReference type="KEGG" id="mec:Q7C_2202"/>
<dbReference type="PATRIC" id="fig|754477.3.peg.2169"/>
<dbReference type="OrthoDB" id="8556544at2"/>
<name>I1YK95_METFJ</name>
<evidence type="ECO:0000256" key="1">
    <source>
        <dbReference type="ARBA" id="ARBA00022857"/>
    </source>
</evidence>
<feature type="domain" description="Quinate/shikimate 5-dehydrogenase/glutamyl-tRNA reductase" evidence="3">
    <location>
        <begin position="106"/>
        <end position="200"/>
    </location>
</feature>
<reference evidence="5 6" key="1">
    <citation type="journal article" date="2012" name="J. Bacteriol.">
        <title>Complete genome sequences of Methylophaga sp. strain JAM1 and Methylophaga sp. strain JAM7.</title>
        <authorList>
            <person name="Villeneuve C."/>
            <person name="Martineau C."/>
            <person name="Mauffrey F."/>
            <person name="Villemur R."/>
        </authorList>
    </citation>
    <scope>NUCLEOTIDE SEQUENCE [LARGE SCALE GENOMIC DNA]</scope>
    <source>
        <strain evidence="5 6">JAM7</strain>
    </source>
</reference>
<dbReference type="RefSeq" id="WP_014704757.1">
    <property type="nucleotide sequence ID" value="NC_017856.1"/>
</dbReference>
<evidence type="ECO:0000313" key="5">
    <source>
        <dbReference type="EMBL" id="AFJ03338.1"/>
    </source>
</evidence>
<dbReference type="eggNOG" id="COG0169">
    <property type="taxonomic scope" value="Bacteria"/>
</dbReference>
<dbReference type="Gene3D" id="3.40.50.10280">
    <property type="entry name" value="Methylene-tetrahydromethanopterin dehydrogenase, N-terminal domain"/>
    <property type="match status" value="1"/>
</dbReference>
<evidence type="ECO:0000259" key="4">
    <source>
        <dbReference type="Pfam" id="PF09176"/>
    </source>
</evidence>
<sequence>MKKLLLHLDTDPVASTFDQAVAYDSGVDNIIAHGNATRDNVTSHVHGMIFTRGGKNLKNSAIFIGGSNVAASDRVGDAVKNAFFGPVRVSVMLDPNGSNTTAAAIARKVMNNYDIRGKKVVILGAGPVGQRTALYLLQEGAGEVVLTSRSLERSKSTAAQMKKAYQVDVIPGETRSDEAVAKLLADTHVAIAAGPAGVCIVPETVWQQSKSLEVIADVNAVPPLGVEGLEVMDDGVEKQGVRFYGAIAIGNFKMKIHRGAIASLFESNDVFLDETTLYDIACKIDKAS</sequence>
<proteinExistence type="predicted"/>
<dbReference type="InterPro" id="IPR015259">
    <property type="entry name" value="Methyl-teptahyd_DH_N"/>
</dbReference>
<dbReference type="STRING" id="754477.Q7C_2202"/>
<dbReference type="SUPFAM" id="SSF53223">
    <property type="entry name" value="Aminoacid dehydrogenase-like, N-terminal domain"/>
    <property type="match status" value="1"/>
</dbReference>
<feature type="domain" description="Methylene-tetrahydromethanopterin dehydrogenase N-terminal" evidence="4">
    <location>
        <begin position="17"/>
        <end position="96"/>
    </location>
</feature>
<evidence type="ECO:0000313" key="6">
    <source>
        <dbReference type="Proteomes" id="UP000009145"/>
    </source>
</evidence>
<accession>I1YK95</accession>
<dbReference type="Proteomes" id="UP000009145">
    <property type="component" value="Chromosome"/>
</dbReference>
<dbReference type="InterPro" id="IPR046346">
    <property type="entry name" value="Aminoacid_DH-like_N_sf"/>
</dbReference>
<dbReference type="Gene3D" id="3.40.50.720">
    <property type="entry name" value="NAD(P)-binding Rossmann-like Domain"/>
    <property type="match status" value="1"/>
</dbReference>
<dbReference type="InterPro" id="IPR036291">
    <property type="entry name" value="NAD(P)-bd_dom_sf"/>
</dbReference>
<dbReference type="AlphaFoldDB" id="I1YK95"/>
<protein>
    <submittedName>
        <fullName evidence="5">Methylene tetrahydromethanopterin dehydrogenase</fullName>
    </submittedName>
</protein>
<keyword evidence="2" id="KW-0560">Oxidoreductase</keyword>
<dbReference type="GO" id="GO:0016491">
    <property type="term" value="F:oxidoreductase activity"/>
    <property type="evidence" value="ECO:0007669"/>
    <property type="project" value="UniProtKB-KW"/>
</dbReference>
<evidence type="ECO:0000259" key="3">
    <source>
        <dbReference type="Pfam" id="PF01488"/>
    </source>
</evidence>
<dbReference type="InterPro" id="IPR006151">
    <property type="entry name" value="Shikm_DH/Glu-tRNA_Rdtase"/>
</dbReference>
<gene>
    <name evidence="5" type="ordered locus">Q7C_2202</name>
</gene>
<dbReference type="Pfam" id="PF09176">
    <property type="entry name" value="Mpt_N"/>
    <property type="match status" value="1"/>
</dbReference>
<evidence type="ECO:0000256" key="2">
    <source>
        <dbReference type="ARBA" id="ARBA00023002"/>
    </source>
</evidence>
<dbReference type="EMBL" id="CP003380">
    <property type="protein sequence ID" value="AFJ03338.1"/>
    <property type="molecule type" value="Genomic_DNA"/>
</dbReference>
<dbReference type="InterPro" id="IPR037089">
    <property type="entry name" value="Methyl-teptahyd_DH_N_sf"/>
</dbReference>
<keyword evidence="1" id="KW-0521">NADP</keyword>